<evidence type="ECO:0000313" key="3">
    <source>
        <dbReference type="EMBL" id="KAF3958832.1"/>
    </source>
</evidence>
<dbReference type="SUPFAM" id="SSF81383">
    <property type="entry name" value="F-box domain"/>
    <property type="match status" value="1"/>
</dbReference>
<dbReference type="OrthoDB" id="642536at2759"/>
<dbReference type="EMBL" id="JRKL02002466">
    <property type="protein sequence ID" value="KAF3958832.1"/>
    <property type="molecule type" value="Genomic_DNA"/>
</dbReference>
<organism evidence="3 4">
    <name type="scientific">Castanea mollissima</name>
    <name type="common">Chinese chestnut</name>
    <dbReference type="NCBI Taxonomy" id="60419"/>
    <lineage>
        <taxon>Eukaryota</taxon>
        <taxon>Viridiplantae</taxon>
        <taxon>Streptophyta</taxon>
        <taxon>Embryophyta</taxon>
        <taxon>Tracheophyta</taxon>
        <taxon>Spermatophyta</taxon>
        <taxon>Magnoliopsida</taxon>
        <taxon>eudicotyledons</taxon>
        <taxon>Gunneridae</taxon>
        <taxon>Pentapetalae</taxon>
        <taxon>rosids</taxon>
        <taxon>fabids</taxon>
        <taxon>Fagales</taxon>
        <taxon>Fagaceae</taxon>
        <taxon>Castanea</taxon>
    </lineage>
</organism>
<proteinExistence type="predicted"/>
<sequence>MRLDGALCTSFMAIWLIFSFLDPYFPTKGHLHMFLRIDLLLLYGCVPIKKIRTERYLTIRYLRHYCFSSITVSLSPPYGISSNLTFIIVGLISLVFTVPTSLVSLAELLVMMLITGSAILLLELLPLYMEKSLGYRVLRSYYYISSFTITLSHRYKLSLSFRSIPFVILLIFGVRIPDVSLARRSTVILSNVYFIFLFDSFSTCIRRYTGWLALHIELDSNDWSELPPEVVHEIVNRLLTFKDFIAAAGVSRTWRSVCLSISRRPQLPWLMLSETLSTDMRRFFSLCDNNRYQLQLSEVQGKRCWGSPHGWVVTLGPDYETHLLHLMKRVQIALPPLNTIRRLAATEEWFHLVHKFILLKDPSHELSFLVIAIFGPANRLAFARVAFNRGGDGAALNRRGQGQWAIVTNPDNLKFNDVACFNDKIYAFCDNGKLVCLELDAPLAAEVQVIAPGPSEEEIDTPLKLYLVETSENLFGIFRYGDRNPLELRHGTTSFSVYKFDFRASAWKEVIDLEDLAVFVGDGNSWCIPTSTILCRSNCIYFTDDNWEWQRYPGVAYGGHDVGVFNMAQTERVIQRLPFGTIVL</sequence>
<comment type="caution">
    <text evidence="3">The sequence shown here is derived from an EMBL/GenBank/DDBJ whole genome shotgun (WGS) entry which is preliminary data.</text>
</comment>
<keyword evidence="4" id="KW-1185">Reference proteome</keyword>
<keyword evidence="1" id="KW-0812">Transmembrane</keyword>
<protein>
    <recommendedName>
        <fullName evidence="2">F-box domain-containing protein</fullName>
    </recommendedName>
</protein>
<feature type="transmembrane region" description="Helical" evidence="1">
    <location>
        <begin position="84"/>
        <end position="102"/>
    </location>
</feature>
<keyword evidence="1" id="KW-1133">Transmembrane helix</keyword>
<evidence type="ECO:0000313" key="4">
    <source>
        <dbReference type="Proteomes" id="UP000737018"/>
    </source>
</evidence>
<accession>A0A8J4R6T1</accession>
<gene>
    <name evidence="3" type="ORF">CMV_016295</name>
</gene>
<dbReference type="AlphaFoldDB" id="A0A8J4R6T1"/>
<evidence type="ECO:0000259" key="2">
    <source>
        <dbReference type="SMART" id="SM00256"/>
    </source>
</evidence>
<feature type="transmembrane region" description="Helical" evidence="1">
    <location>
        <begin position="7"/>
        <end position="25"/>
    </location>
</feature>
<feature type="transmembrane region" description="Helical" evidence="1">
    <location>
        <begin position="108"/>
        <end position="129"/>
    </location>
</feature>
<dbReference type="Gene3D" id="1.20.1280.50">
    <property type="match status" value="1"/>
</dbReference>
<dbReference type="PANTHER" id="PTHR44259:SF108">
    <property type="entry name" value="F-BOX PROTEIN SKIP23-LIKE"/>
    <property type="match status" value="1"/>
</dbReference>
<dbReference type="InterPro" id="IPR005174">
    <property type="entry name" value="KIB1-4_b-propeller"/>
</dbReference>
<dbReference type="InterPro" id="IPR050942">
    <property type="entry name" value="F-box_BR-signaling"/>
</dbReference>
<dbReference type="InterPro" id="IPR036047">
    <property type="entry name" value="F-box-like_dom_sf"/>
</dbReference>
<dbReference type="InterPro" id="IPR001810">
    <property type="entry name" value="F-box_dom"/>
</dbReference>
<keyword evidence="1" id="KW-0472">Membrane</keyword>
<name>A0A8J4R6T1_9ROSI</name>
<dbReference type="Proteomes" id="UP000737018">
    <property type="component" value="Unassembled WGS sequence"/>
</dbReference>
<evidence type="ECO:0000256" key="1">
    <source>
        <dbReference type="SAM" id="Phobius"/>
    </source>
</evidence>
<dbReference type="Pfam" id="PF03478">
    <property type="entry name" value="Beta-prop_KIB1-4"/>
    <property type="match status" value="1"/>
</dbReference>
<dbReference type="SMART" id="SM00256">
    <property type="entry name" value="FBOX"/>
    <property type="match status" value="1"/>
</dbReference>
<reference evidence="3" key="1">
    <citation type="submission" date="2020-03" db="EMBL/GenBank/DDBJ databases">
        <title>Castanea mollissima Vanexum genome sequencing.</title>
        <authorList>
            <person name="Staton M."/>
        </authorList>
    </citation>
    <scope>NUCLEOTIDE SEQUENCE</scope>
    <source>
        <tissue evidence="3">Leaf</tissue>
    </source>
</reference>
<feature type="domain" description="F-box" evidence="2">
    <location>
        <begin position="226"/>
        <end position="267"/>
    </location>
</feature>
<dbReference type="PANTHER" id="PTHR44259">
    <property type="entry name" value="OS07G0183000 PROTEIN-RELATED"/>
    <property type="match status" value="1"/>
</dbReference>
<dbReference type="Pfam" id="PF12937">
    <property type="entry name" value="F-box-like"/>
    <property type="match status" value="1"/>
</dbReference>